<dbReference type="AlphaFoldDB" id="A0A2P5B8M8"/>
<accession>A0A2P5B8M8</accession>
<feature type="compositionally biased region" description="Acidic residues" evidence="1">
    <location>
        <begin position="44"/>
        <end position="59"/>
    </location>
</feature>
<comment type="caution">
    <text evidence="2">The sequence shown here is derived from an EMBL/GenBank/DDBJ whole genome shotgun (WGS) entry which is preliminary data.</text>
</comment>
<sequence>HQKWCAQWAQYQDTFIRFHAARVCVHTTRLPMPSQNPVPPLAASEDEIEGMPDDMEDDE</sequence>
<name>A0A2P5B8M8_TREOI</name>
<evidence type="ECO:0000313" key="3">
    <source>
        <dbReference type="Proteomes" id="UP000237000"/>
    </source>
</evidence>
<feature type="non-terminal residue" evidence="2">
    <location>
        <position position="1"/>
    </location>
</feature>
<gene>
    <name evidence="2" type="ORF">TorRG33x02_329440</name>
</gene>
<organism evidence="2 3">
    <name type="scientific">Trema orientale</name>
    <name type="common">Charcoal tree</name>
    <name type="synonym">Celtis orientalis</name>
    <dbReference type="NCBI Taxonomy" id="63057"/>
    <lineage>
        <taxon>Eukaryota</taxon>
        <taxon>Viridiplantae</taxon>
        <taxon>Streptophyta</taxon>
        <taxon>Embryophyta</taxon>
        <taxon>Tracheophyta</taxon>
        <taxon>Spermatophyta</taxon>
        <taxon>Magnoliopsida</taxon>
        <taxon>eudicotyledons</taxon>
        <taxon>Gunneridae</taxon>
        <taxon>Pentapetalae</taxon>
        <taxon>rosids</taxon>
        <taxon>fabids</taxon>
        <taxon>Rosales</taxon>
        <taxon>Cannabaceae</taxon>
        <taxon>Trema</taxon>
    </lineage>
</organism>
<keyword evidence="3" id="KW-1185">Reference proteome</keyword>
<evidence type="ECO:0000256" key="1">
    <source>
        <dbReference type="SAM" id="MobiDB-lite"/>
    </source>
</evidence>
<reference evidence="3" key="1">
    <citation type="submission" date="2016-06" db="EMBL/GenBank/DDBJ databases">
        <title>Parallel loss of symbiosis genes in relatives of nitrogen-fixing non-legume Parasponia.</title>
        <authorList>
            <person name="Van Velzen R."/>
            <person name="Holmer R."/>
            <person name="Bu F."/>
            <person name="Rutten L."/>
            <person name="Van Zeijl A."/>
            <person name="Liu W."/>
            <person name="Santuari L."/>
            <person name="Cao Q."/>
            <person name="Sharma T."/>
            <person name="Shen D."/>
            <person name="Roswanjaya Y."/>
            <person name="Wardhani T."/>
            <person name="Kalhor M.S."/>
            <person name="Jansen J."/>
            <person name="Van den Hoogen J."/>
            <person name="Gungor B."/>
            <person name="Hartog M."/>
            <person name="Hontelez J."/>
            <person name="Verver J."/>
            <person name="Yang W.-C."/>
            <person name="Schijlen E."/>
            <person name="Repin R."/>
            <person name="Schilthuizen M."/>
            <person name="Schranz E."/>
            <person name="Heidstra R."/>
            <person name="Miyata K."/>
            <person name="Fedorova E."/>
            <person name="Kohlen W."/>
            <person name="Bisseling T."/>
            <person name="Smit S."/>
            <person name="Geurts R."/>
        </authorList>
    </citation>
    <scope>NUCLEOTIDE SEQUENCE [LARGE SCALE GENOMIC DNA]</scope>
    <source>
        <strain evidence="3">cv. RG33-2</strain>
    </source>
</reference>
<dbReference type="EMBL" id="JXTC01000579">
    <property type="protein sequence ID" value="PON45138.1"/>
    <property type="molecule type" value="Genomic_DNA"/>
</dbReference>
<proteinExistence type="predicted"/>
<protein>
    <submittedName>
        <fullName evidence="2">Uncharacterized protein</fullName>
    </submittedName>
</protein>
<dbReference type="Proteomes" id="UP000237000">
    <property type="component" value="Unassembled WGS sequence"/>
</dbReference>
<dbReference type="InParanoid" id="A0A2P5B8M8"/>
<evidence type="ECO:0000313" key="2">
    <source>
        <dbReference type="EMBL" id="PON45138.1"/>
    </source>
</evidence>
<feature type="region of interest" description="Disordered" evidence="1">
    <location>
        <begin position="30"/>
        <end position="59"/>
    </location>
</feature>